<dbReference type="AlphaFoldDB" id="A0A8C5MEZ3"/>
<protein>
    <submittedName>
        <fullName evidence="1">Uncharacterized protein</fullName>
    </submittedName>
</protein>
<dbReference type="Ensembl" id="ENSLLET00000011649.1">
    <property type="protein sequence ID" value="ENSLLEP00000011197.1"/>
    <property type="gene ID" value="ENSLLEG00000007141.1"/>
</dbReference>
<dbReference type="Proteomes" id="UP000694569">
    <property type="component" value="Unplaced"/>
</dbReference>
<evidence type="ECO:0000313" key="1">
    <source>
        <dbReference type="Ensembl" id="ENSLLEP00000011197.1"/>
    </source>
</evidence>
<name>A0A8C5MEZ3_9ANUR</name>
<evidence type="ECO:0000313" key="2">
    <source>
        <dbReference type="Proteomes" id="UP000694569"/>
    </source>
</evidence>
<reference evidence="1" key="1">
    <citation type="submission" date="2025-08" db="UniProtKB">
        <authorList>
            <consortium name="Ensembl"/>
        </authorList>
    </citation>
    <scope>IDENTIFICATION</scope>
</reference>
<sequence>MFGIVGSSFSCFSRSLNNPVRMSLYTSFQYPRSFEQCHQMCAMVPSLPHSLQHLFETEESYKWSLAGVKALVMENHSSRLNCKFNSFSHTNMKLTLLIVLFFKER</sequence>
<accession>A0A8C5MEZ3</accession>
<reference evidence="1" key="2">
    <citation type="submission" date="2025-09" db="UniProtKB">
        <authorList>
            <consortium name="Ensembl"/>
        </authorList>
    </citation>
    <scope>IDENTIFICATION</scope>
</reference>
<organism evidence="1 2">
    <name type="scientific">Leptobrachium leishanense</name>
    <name type="common">Leishan spiny toad</name>
    <dbReference type="NCBI Taxonomy" id="445787"/>
    <lineage>
        <taxon>Eukaryota</taxon>
        <taxon>Metazoa</taxon>
        <taxon>Chordata</taxon>
        <taxon>Craniata</taxon>
        <taxon>Vertebrata</taxon>
        <taxon>Euteleostomi</taxon>
        <taxon>Amphibia</taxon>
        <taxon>Batrachia</taxon>
        <taxon>Anura</taxon>
        <taxon>Pelobatoidea</taxon>
        <taxon>Megophryidae</taxon>
        <taxon>Leptobrachium</taxon>
    </lineage>
</organism>
<keyword evidence="2" id="KW-1185">Reference proteome</keyword>
<proteinExistence type="predicted"/>